<organism evidence="6 7">
    <name type="scientific">Bordetella genomosp. 5</name>
    <dbReference type="NCBI Taxonomy" id="1395608"/>
    <lineage>
        <taxon>Bacteria</taxon>
        <taxon>Pseudomonadati</taxon>
        <taxon>Pseudomonadota</taxon>
        <taxon>Betaproteobacteria</taxon>
        <taxon>Burkholderiales</taxon>
        <taxon>Alcaligenaceae</taxon>
        <taxon>Bordetella</taxon>
    </lineage>
</organism>
<dbReference type="RefSeq" id="WP_094803836.1">
    <property type="nucleotide sequence ID" value="NZ_NEVP01000012.1"/>
</dbReference>
<feature type="transmembrane region" description="Helical" evidence="5">
    <location>
        <begin position="329"/>
        <end position="349"/>
    </location>
</feature>
<comment type="subcellular location">
    <subcellularLocation>
        <location evidence="1">Membrane</location>
        <topology evidence="1">Multi-pass membrane protein</topology>
    </subcellularLocation>
</comment>
<dbReference type="EMBL" id="NEVP01000012">
    <property type="protein sequence ID" value="OZI45886.1"/>
    <property type="molecule type" value="Genomic_DNA"/>
</dbReference>
<feature type="transmembrane region" description="Helical" evidence="5">
    <location>
        <begin position="227"/>
        <end position="250"/>
    </location>
</feature>
<evidence type="ECO:0000256" key="2">
    <source>
        <dbReference type="ARBA" id="ARBA00022692"/>
    </source>
</evidence>
<keyword evidence="4 5" id="KW-0472">Membrane</keyword>
<dbReference type="InterPro" id="IPR050598">
    <property type="entry name" value="AminoAcid_Transporter"/>
</dbReference>
<name>A0A261T8F2_9BORD</name>
<dbReference type="OrthoDB" id="6743928at2"/>
<keyword evidence="3 5" id="KW-1133">Transmembrane helix</keyword>
<feature type="transmembrane region" description="Helical" evidence="5">
    <location>
        <begin position="412"/>
        <end position="432"/>
    </location>
</feature>
<dbReference type="Gene3D" id="1.20.1740.10">
    <property type="entry name" value="Amino acid/polyamine transporter I"/>
    <property type="match status" value="1"/>
</dbReference>
<feature type="transmembrane region" description="Helical" evidence="5">
    <location>
        <begin position="153"/>
        <end position="174"/>
    </location>
</feature>
<feature type="transmembrane region" description="Helical" evidence="5">
    <location>
        <begin position="186"/>
        <end position="207"/>
    </location>
</feature>
<keyword evidence="2 5" id="KW-0812">Transmembrane</keyword>
<dbReference type="PIRSF" id="PIRSF006060">
    <property type="entry name" value="AA_transporter"/>
    <property type="match status" value="1"/>
</dbReference>
<evidence type="ECO:0000256" key="4">
    <source>
        <dbReference type="ARBA" id="ARBA00023136"/>
    </source>
</evidence>
<dbReference type="AlphaFoldDB" id="A0A261T8F2"/>
<feature type="transmembrane region" description="Helical" evidence="5">
    <location>
        <begin position="387"/>
        <end position="406"/>
    </location>
</feature>
<keyword evidence="7" id="KW-1185">Reference proteome</keyword>
<feature type="transmembrane region" description="Helical" evidence="5">
    <location>
        <begin position="126"/>
        <end position="146"/>
    </location>
</feature>
<feature type="transmembrane region" description="Helical" evidence="5">
    <location>
        <begin position="88"/>
        <end position="114"/>
    </location>
</feature>
<feature type="transmembrane region" description="Helical" evidence="5">
    <location>
        <begin position="355"/>
        <end position="375"/>
    </location>
</feature>
<accession>A0A261T8F2</accession>
<evidence type="ECO:0000256" key="5">
    <source>
        <dbReference type="SAM" id="Phobius"/>
    </source>
</evidence>
<comment type="caution">
    <text evidence="6">The sequence shown here is derived from an EMBL/GenBank/DDBJ whole genome shotgun (WGS) entry which is preliminary data.</text>
</comment>
<protein>
    <submittedName>
        <fullName evidence="6">Amino acid permease</fullName>
    </submittedName>
</protein>
<gene>
    <name evidence="6" type="ORF">CAL25_21960</name>
</gene>
<dbReference type="PANTHER" id="PTHR11785">
    <property type="entry name" value="AMINO ACID TRANSPORTER"/>
    <property type="match status" value="1"/>
</dbReference>
<reference evidence="6 7" key="1">
    <citation type="submission" date="2017-05" db="EMBL/GenBank/DDBJ databases">
        <title>Complete and WGS of Bordetella genogroups.</title>
        <authorList>
            <person name="Spilker T."/>
            <person name="LiPuma J."/>
        </authorList>
    </citation>
    <scope>NUCLEOTIDE SEQUENCE [LARGE SCALE GENOMIC DNA]</scope>
    <source>
        <strain evidence="6 7">AU10456</strain>
    </source>
</reference>
<dbReference type="GO" id="GO:0016020">
    <property type="term" value="C:membrane"/>
    <property type="evidence" value="ECO:0007669"/>
    <property type="project" value="UniProtKB-SubCell"/>
</dbReference>
<evidence type="ECO:0000313" key="7">
    <source>
        <dbReference type="Proteomes" id="UP000216913"/>
    </source>
</evidence>
<evidence type="ECO:0000256" key="1">
    <source>
        <dbReference type="ARBA" id="ARBA00004141"/>
    </source>
</evidence>
<sequence>MSVQAQPQAQLSVFDAIVITVGLVVGVGIFRTPSIVAANVGSEWMFILVWVVGGLVTLVGALCYAELSAAHPNAGGEYHFLSRAYGRSVAMMFGWARCTVIQTGAIAAVAFMLGDYLAQLVPLGPYGPALYAALSVIVFTGVNVIGTAQSKTLQITITFIEVGAVVAIILFGLFGSSGETAAVTPIAPETAALGTAMIFVLLTYGGWNEAAYLTGELEDAPRNIAKVLTIGTAILVTLYVLVNVALLSILGLEGLRGTDAVATEMMRVVAGPSGSLIVTLAIVVAALSTLNATIFTGGRVFYAMARDVRIMRWVGVWDGRGRTPANGQLAQGAIALALIALGTITRDGFKAMVDYTAPVFWFFLLMVGFAVFVLRWRHPERTLPYKVPLYPVTPIIFCATCGYMLWSSVMYTGVAGLIGLAVLAAGTPMLLFKEKEPQPLPDPAGD</sequence>
<feature type="transmembrane region" description="Helical" evidence="5">
    <location>
        <begin position="276"/>
        <end position="302"/>
    </location>
</feature>
<evidence type="ECO:0000313" key="6">
    <source>
        <dbReference type="EMBL" id="OZI45886.1"/>
    </source>
</evidence>
<feature type="transmembrane region" description="Helical" evidence="5">
    <location>
        <begin position="12"/>
        <end position="32"/>
    </location>
</feature>
<dbReference type="GO" id="GO:0015179">
    <property type="term" value="F:L-amino acid transmembrane transporter activity"/>
    <property type="evidence" value="ECO:0007669"/>
    <property type="project" value="TreeGrafter"/>
</dbReference>
<proteinExistence type="predicted"/>
<dbReference type="Proteomes" id="UP000216913">
    <property type="component" value="Unassembled WGS sequence"/>
</dbReference>
<feature type="transmembrane region" description="Helical" evidence="5">
    <location>
        <begin position="44"/>
        <end position="67"/>
    </location>
</feature>
<evidence type="ECO:0000256" key="3">
    <source>
        <dbReference type="ARBA" id="ARBA00022989"/>
    </source>
</evidence>
<dbReference type="InterPro" id="IPR002293">
    <property type="entry name" value="AA/rel_permease1"/>
</dbReference>
<dbReference type="Pfam" id="PF13520">
    <property type="entry name" value="AA_permease_2"/>
    <property type="match status" value="1"/>
</dbReference>
<dbReference type="PANTHER" id="PTHR11785:SF512">
    <property type="entry name" value="SOBREMESA, ISOFORM B"/>
    <property type="match status" value="1"/>
</dbReference>